<dbReference type="OrthoDB" id="9790409at2"/>
<organism evidence="2 9">
    <name type="scientific">Nitrosomonas ureae</name>
    <dbReference type="NCBI Taxonomy" id="44577"/>
    <lineage>
        <taxon>Bacteria</taxon>
        <taxon>Pseudomonadati</taxon>
        <taxon>Pseudomonadota</taxon>
        <taxon>Betaproteobacteria</taxon>
        <taxon>Nitrosomonadales</taxon>
        <taxon>Nitrosomonadaceae</taxon>
        <taxon>Nitrosomonas</taxon>
    </lineage>
</organism>
<evidence type="ECO:0000313" key="9">
    <source>
        <dbReference type="Proteomes" id="UP000244110"/>
    </source>
</evidence>
<feature type="transmembrane region" description="Helical" evidence="1">
    <location>
        <begin position="84"/>
        <end position="110"/>
    </location>
</feature>
<evidence type="ECO:0000313" key="3">
    <source>
        <dbReference type="EMBL" id="SDU29391.1"/>
    </source>
</evidence>
<gene>
    <name evidence="2" type="ORF">C8R28_103631</name>
    <name evidence="3" type="ORF">SAMN05216406_1459</name>
    <name evidence="4" type="ORF">SAMN05421510_10814</name>
    <name evidence="5" type="ORF">SAMN06297164_0705</name>
</gene>
<evidence type="ECO:0000313" key="7">
    <source>
        <dbReference type="Proteomes" id="UP000182882"/>
    </source>
</evidence>
<evidence type="ECO:0000256" key="1">
    <source>
        <dbReference type="SAM" id="Phobius"/>
    </source>
</evidence>
<accession>A0A0S3AFN5</accession>
<dbReference type="EMBL" id="FOFX01000081">
    <property type="protein sequence ID" value="SEQ55065.1"/>
    <property type="molecule type" value="Genomic_DNA"/>
</dbReference>
<name>A0A0S3AFN5_9PROT</name>
<dbReference type="Proteomes" id="UP000182882">
    <property type="component" value="Unassembled WGS sequence"/>
</dbReference>
<dbReference type="Pfam" id="PF20398">
    <property type="entry name" value="DUF6691"/>
    <property type="match status" value="1"/>
</dbReference>
<protein>
    <submittedName>
        <fullName evidence="2">Uncharacterized protein</fullName>
    </submittedName>
</protein>
<dbReference type="AlphaFoldDB" id="A0A0S3AFN5"/>
<dbReference type="EMBL" id="QAOL01000036">
    <property type="protein sequence ID" value="PTQ80768.1"/>
    <property type="molecule type" value="Genomic_DNA"/>
</dbReference>
<dbReference type="Proteomes" id="UP000219335">
    <property type="component" value="Unassembled WGS sequence"/>
</dbReference>
<evidence type="ECO:0000313" key="4">
    <source>
        <dbReference type="EMBL" id="SEQ55065.1"/>
    </source>
</evidence>
<reference evidence="7" key="1">
    <citation type="submission" date="2016-10" db="EMBL/GenBank/DDBJ databases">
        <authorList>
            <person name="Varghese N."/>
            <person name="Submissions S."/>
        </authorList>
    </citation>
    <scope>NUCLEOTIDE SEQUENCE [LARGE SCALE GENOMIC DNA]</scope>
    <source>
        <strain evidence="7">Nm10</strain>
    </source>
</reference>
<evidence type="ECO:0000313" key="8">
    <source>
        <dbReference type="Proteomes" id="UP000219335"/>
    </source>
</evidence>
<dbReference type="Proteomes" id="UP000244110">
    <property type="component" value="Unassembled WGS sequence"/>
</dbReference>
<dbReference type="EMBL" id="FNLN01000045">
    <property type="protein sequence ID" value="SDU29391.1"/>
    <property type="molecule type" value="Genomic_DNA"/>
</dbReference>
<keyword evidence="7" id="KW-1185">Reference proteome</keyword>
<feature type="transmembrane region" description="Helical" evidence="1">
    <location>
        <begin position="116"/>
        <end position="133"/>
    </location>
</feature>
<keyword evidence="1" id="KW-1133">Transmembrane helix</keyword>
<evidence type="ECO:0000313" key="6">
    <source>
        <dbReference type="Proteomes" id="UP000181998"/>
    </source>
</evidence>
<dbReference type="Proteomes" id="UP000181998">
    <property type="component" value="Unassembled WGS sequence"/>
</dbReference>
<dbReference type="EMBL" id="OCMU01000001">
    <property type="protein sequence ID" value="SOD16701.1"/>
    <property type="molecule type" value="Genomic_DNA"/>
</dbReference>
<reference evidence="2 9" key="4">
    <citation type="submission" date="2018-04" db="EMBL/GenBank/DDBJ databases">
        <title>Active sludge and wastewater microbial communities from Klosterneuburg, Austria.</title>
        <authorList>
            <person name="Wagner M."/>
        </authorList>
    </citation>
    <scope>NUCLEOTIDE SEQUENCE [LARGE SCALE GENOMIC DNA]</scope>
    <source>
        <strain evidence="2 9">Nm4</strain>
    </source>
</reference>
<reference evidence="5 8" key="3">
    <citation type="submission" date="2017-09" db="EMBL/GenBank/DDBJ databases">
        <authorList>
            <person name="Ehlers B."/>
            <person name="Leendertz F.H."/>
        </authorList>
    </citation>
    <scope>NUCLEOTIDE SEQUENCE [LARGE SCALE GENOMIC DNA]</scope>
    <source>
        <strain evidence="5 8">Nm42</strain>
    </source>
</reference>
<evidence type="ECO:0000313" key="5">
    <source>
        <dbReference type="EMBL" id="SOD16701.1"/>
    </source>
</evidence>
<keyword evidence="1" id="KW-0472">Membrane</keyword>
<reference evidence="3 6" key="2">
    <citation type="submission" date="2016-10" db="EMBL/GenBank/DDBJ databases">
        <authorList>
            <person name="de Groot N.N."/>
        </authorList>
    </citation>
    <scope>NUCLEOTIDE SEQUENCE [LARGE SCALE GENOMIC DNA]</scope>
    <source>
        <strain evidence="3">Nm10</strain>
        <strain evidence="4 6">Nm9</strain>
    </source>
</reference>
<proteinExistence type="predicted"/>
<evidence type="ECO:0000313" key="2">
    <source>
        <dbReference type="EMBL" id="PTQ80768.1"/>
    </source>
</evidence>
<keyword evidence="1" id="KW-0812">Transmembrane</keyword>
<dbReference type="STRING" id="44577.ATY38_01255"/>
<feature type="transmembrane region" description="Helical" evidence="1">
    <location>
        <begin position="40"/>
        <end position="60"/>
    </location>
</feature>
<sequence>MVGLMAWVSGIVFGLGIILSGMVNPAIVLAFLDITGRWDASLIGVMAGAVAVSSIAFAIAKKQKKSYLGGYIQIPSVTKIDTRLILGGIVFGIGWGIAGICPGPALVLVGSGNLEAIIFLGAMLLGMGIFEAVQQKRQ</sequence>
<dbReference type="RefSeq" id="WP_062557694.1">
    <property type="nucleotide sequence ID" value="NZ_CP013341.1"/>
</dbReference>
<dbReference type="InterPro" id="IPR046513">
    <property type="entry name" value="DUF6691"/>
</dbReference>
<dbReference type="KEGG" id="nur:ATY38_01255"/>